<keyword evidence="2" id="KW-0547">Nucleotide-binding</keyword>
<dbReference type="Pfam" id="PF04326">
    <property type="entry name" value="SLFN_AlbA_2"/>
    <property type="match status" value="1"/>
</dbReference>
<dbReference type="AlphaFoldDB" id="A0A9D2VKB8"/>
<feature type="domain" description="Schlafen AlbA-2" evidence="1">
    <location>
        <begin position="6"/>
        <end position="57"/>
    </location>
</feature>
<proteinExistence type="predicted"/>
<dbReference type="RefSeq" id="WP_129589898.1">
    <property type="nucleotide sequence ID" value="NZ_DBEYRC010000026.1"/>
</dbReference>
<organism evidence="2 3">
    <name type="scientific">Rubneribacter badeniensis</name>
    <dbReference type="NCBI Taxonomy" id="2070688"/>
    <lineage>
        <taxon>Bacteria</taxon>
        <taxon>Bacillati</taxon>
        <taxon>Actinomycetota</taxon>
        <taxon>Coriobacteriia</taxon>
        <taxon>Eggerthellales</taxon>
        <taxon>Eggerthellaceae</taxon>
        <taxon>Rubneribacter</taxon>
    </lineage>
</organism>
<accession>A0A9D2VKB8</accession>
<keyword evidence="2" id="KW-0067">ATP-binding</keyword>
<evidence type="ECO:0000313" key="2">
    <source>
        <dbReference type="EMBL" id="HJH43214.1"/>
    </source>
</evidence>
<reference evidence="2" key="2">
    <citation type="submission" date="2021-09" db="EMBL/GenBank/DDBJ databases">
        <authorList>
            <person name="Gilroy R."/>
        </authorList>
    </citation>
    <scope>NUCLEOTIDE SEQUENCE</scope>
    <source>
        <strain evidence="2">USAMLcec12-2067</strain>
    </source>
</reference>
<gene>
    <name evidence="2" type="ORF">K8V16_05400</name>
</gene>
<sequence length="130" mass="14658">MSIGGESEYVERKRSAGEHREAVQSIASILNKHGRGELFFDVDDEGNVVGQQVSDRALRDRGKFRICVTRRGSVFAIGVFLWRQARFRPSRSVRFGGEGACRRGRGCIERVLVARRRRNARLFECACIAG</sequence>
<protein>
    <submittedName>
        <fullName evidence="2">ATP-binding protein</fullName>
    </submittedName>
</protein>
<comment type="caution">
    <text evidence="2">The sequence shown here is derived from an EMBL/GenBank/DDBJ whole genome shotgun (WGS) entry which is preliminary data.</text>
</comment>
<dbReference type="Proteomes" id="UP000789325">
    <property type="component" value="Unassembled WGS sequence"/>
</dbReference>
<dbReference type="InterPro" id="IPR007421">
    <property type="entry name" value="Schlafen_AlbA_2_dom"/>
</dbReference>
<evidence type="ECO:0000259" key="1">
    <source>
        <dbReference type="Pfam" id="PF04326"/>
    </source>
</evidence>
<dbReference type="GO" id="GO:0005524">
    <property type="term" value="F:ATP binding"/>
    <property type="evidence" value="ECO:0007669"/>
    <property type="project" value="UniProtKB-KW"/>
</dbReference>
<dbReference type="EMBL" id="DYZL01000111">
    <property type="protein sequence ID" value="HJH43214.1"/>
    <property type="molecule type" value="Genomic_DNA"/>
</dbReference>
<reference evidence="2" key="1">
    <citation type="journal article" date="2021" name="PeerJ">
        <title>Extensive microbial diversity within the chicken gut microbiome revealed by metagenomics and culture.</title>
        <authorList>
            <person name="Gilroy R."/>
            <person name="Ravi A."/>
            <person name="Getino M."/>
            <person name="Pursley I."/>
            <person name="Horton D.L."/>
            <person name="Alikhan N.F."/>
            <person name="Baker D."/>
            <person name="Gharbi K."/>
            <person name="Hall N."/>
            <person name="Watson M."/>
            <person name="Adriaenssens E.M."/>
            <person name="Foster-Nyarko E."/>
            <person name="Jarju S."/>
            <person name="Secka A."/>
            <person name="Antonio M."/>
            <person name="Oren A."/>
            <person name="Chaudhuri R.R."/>
            <person name="La Ragione R."/>
            <person name="Hildebrand F."/>
            <person name="Pallen M.J."/>
        </authorList>
    </citation>
    <scope>NUCLEOTIDE SEQUENCE</scope>
    <source>
        <strain evidence="2">USAMLcec12-2067</strain>
    </source>
</reference>
<name>A0A9D2VKB8_9ACTN</name>
<evidence type="ECO:0000313" key="3">
    <source>
        <dbReference type="Proteomes" id="UP000789325"/>
    </source>
</evidence>